<dbReference type="EMBL" id="SIHJ01000003">
    <property type="protein sequence ID" value="TWT32418.1"/>
    <property type="molecule type" value="Genomic_DNA"/>
</dbReference>
<keyword evidence="2" id="KW-0472">Membrane</keyword>
<feature type="compositionally biased region" description="Acidic residues" evidence="1">
    <location>
        <begin position="1"/>
        <end position="11"/>
    </location>
</feature>
<dbReference type="InterPro" id="IPR011727">
    <property type="entry name" value="CHP02117"/>
</dbReference>
<dbReference type="Pfam" id="PF09601">
    <property type="entry name" value="DUF2459"/>
    <property type="match status" value="1"/>
</dbReference>
<dbReference type="OrthoDB" id="211174at2"/>
<evidence type="ECO:0000256" key="1">
    <source>
        <dbReference type="SAM" id="MobiDB-lite"/>
    </source>
</evidence>
<gene>
    <name evidence="3" type="ORF">KOR34_41810</name>
</gene>
<evidence type="ECO:0000256" key="2">
    <source>
        <dbReference type="SAM" id="Phobius"/>
    </source>
</evidence>
<keyword evidence="2" id="KW-0812">Transmembrane</keyword>
<reference evidence="3 4" key="1">
    <citation type="submission" date="2019-02" db="EMBL/GenBank/DDBJ databases">
        <title>Deep-cultivation of Planctomycetes and their phenomic and genomic characterization uncovers novel biology.</title>
        <authorList>
            <person name="Wiegand S."/>
            <person name="Jogler M."/>
            <person name="Boedeker C."/>
            <person name="Pinto D."/>
            <person name="Vollmers J."/>
            <person name="Rivas-Marin E."/>
            <person name="Kohn T."/>
            <person name="Peeters S.H."/>
            <person name="Heuer A."/>
            <person name="Rast P."/>
            <person name="Oberbeckmann S."/>
            <person name="Bunk B."/>
            <person name="Jeske O."/>
            <person name="Meyerdierks A."/>
            <person name="Storesund J.E."/>
            <person name="Kallscheuer N."/>
            <person name="Luecker S."/>
            <person name="Lage O.M."/>
            <person name="Pohl T."/>
            <person name="Merkel B.J."/>
            <person name="Hornburger P."/>
            <person name="Mueller R.-W."/>
            <person name="Bruemmer F."/>
            <person name="Labrenz M."/>
            <person name="Spormann A.M."/>
            <person name="Op Den Camp H."/>
            <person name="Overmann J."/>
            <person name="Amann R."/>
            <person name="Jetten M.S.M."/>
            <person name="Mascher T."/>
            <person name="Medema M.H."/>
            <person name="Devos D.P."/>
            <person name="Kaster A.-K."/>
            <person name="Ovreas L."/>
            <person name="Rohde M."/>
            <person name="Galperin M.Y."/>
            <person name="Jogler C."/>
        </authorList>
    </citation>
    <scope>NUCLEOTIDE SEQUENCE [LARGE SCALE GENOMIC DNA]</scope>
    <source>
        <strain evidence="3 4">KOR34</strain>
    </source>
</reference>
<feature type="transmembrane region" description="Helical" evidence="2">
    <location>
        <begin position="38"/>
        <end position="61"/>
    </location>
</feature>
<dbReference type="Proteomes" id="UP000316714">
    <property type="component" value="Unassembled WGS sequence"/>
</dbReference>
<sequence length="254" mass="27696">MTGTTVDDELVGGDQTNATAGDAPIGGRSWLRRVRRGLFRGVLTVAGFLVCYALFLLVGLVPMNRGYTPLADGIEVFVLESPVHTDLILPIKNDLWDWSGSIPATDFPENPAWATHYAVGWGDRGFYLETPTWAELKVSTALVAMFWPSDTVVHVSACTAPDPQRGAVRAVLAPDQYRKLCEEIAASFAGDRPERIDFSYGRFDTFYKAGGAYHCFYTCNSWAGAKLQAAGVSTPLFTPLPGQVGMYLEPAPHE</sequence>
<dbReference type="AlphaFoldDB" id="A0A5C5V1S0"/>
<comment type="caution">
    <text evidence="3">The sequence shown here is derived from an EMBL/GenBank/DDBJ whole genome shotgun (WGS) entry which is preliminary data.</text>
</comment>
<evidence type="ECO:0000313" key="4">
    <source>
        <dbReference type="Proteomes" id="UP000316714"/>
    </source>
</evidence>
<proteinExistence type="predicted"/>
<keyword evidence="4" id="KW-1185">Reference proteome</keyword>
<organism evidence="3 4">
    <name type="scientific">Posidoniimonas corsicana</name>
    <dbReference type="NCBI Taxonomy" id="1938618"/>
    <lineage>
        <taxon>Bacteria</taxon>
        <taxon>Pseudomonadati</taxon>
        <taxon>Planctomycetota</taxon>
        <taxon>Planctomycetia</taxon>
        <taxon>Pirellulales</taxon>
        <taxon>Lacipirellulaceae</taxon>
        <taxon>Posidoniimonas</taxon>
    </lineage>
</organism>
<evidence type="ECO:0008006" key="5">
    <source>
        <dbReference type="Google" id="ProtNLM"/>
    </source>
</evidence>
<feature type="region of interest" description="Disordered" evidence="1">
    <location>
        <begin position="1"/>
        <end position="20"/>
    </location>
</feature>
<protein>
    <recommendedName>
        <fullName evidence="5">TIGR02117 family protein</fullName>
    </recommendedName>
</protein>
<evidence type="ECO:0000313" key="3">
    <source>
        <dbReference type="EMBL" id="TWT32418.1"/>
    </source>
</evidence>
<dbReference type="NCBIfam" id="TIGR02117">
    <property type="entry name" value="chp_urease_rgn"/>
    <property type="match status" value="1"/>
</dbReference>
<accession>A0A5C5V1S0</accession>
<name>A0A5C5V1S0_9BACT</name>
<keyword evidence="2" id="KW-1133">Transmembrane helix</keyword>